<comment type="caution">
    <text evidence="2">The sequence shown here is derived from an EMBL/GenBank/DDBJ whole genome shotgun (WGS) entry which is preliminary data.</text>
</comment>
<name>A0AAV3QC27_LITER</name>
<evidence type="ECO:0000313" key="3">
    <source>
        <dbReference type="Proteomes" id="UP001454036"/>
    </source>
</evidence>
<keyword evidence="1" id="KW-0175">Coiled coil</keyword>
<evidence type="ECO:0000256" key="1">
    <source>
        <dbReference type="SAM" id="Coils"/>
    </source>
</evidence>
<accession>A0AAV3QC27</accession>
<organism evidence="2 3">
    <name type="scientific">Lithospermum erythrorhizon</name>
    <name type="common">Purple gromwell</name>
    <name type="synonym">Lithospermum officinale var. erythrorhizon</name>
    <dbReference type="NCBI Taxonomy" id="34254"/>
    <lineage>
        <taxon>Eukaryota</taxon>
        <taxon>Viridiplantae</taxon>
        <taxon>Streptophyta</taxon>
        <taxon>Embryophyta</taxon>
        <taxon>Tracheophyta</taxon>
        <taxon>Spermatophyta</taxon>
        <taxon>Magnoliopsida</taxon>
        <taxon>eudicotyledons</taxon>
        <taxon>Gunneridae</taxon>
        <taxon>Pentapetalae</taxon>
        <taxon>asterids</taxon>
        <taxon>lamiids</taxon>
        <taxon>Boraginales</taxon>
        <taxon>Boraginaceae</taxon>
        <taxon>Boraginoideae</taxon>
        <taxon>Lithospermeae</taxon>
        <taxon>Lithospermum</taxon>
    </lineage>
</organism>
<keyword evidence="3" id="KW-1185">Reference proteome</keyword>
<protein>
    <submittedName>
        <fullName evidence="2">Uncharacterized protein</fullName>
    </submittedName>
</protein>
<dbReference type="AlphaFoldDB" id="A0AAV3QC27"/>
<feature type="coiled-coil region" evidence="1">
    <location>
        <begin position="47"/>
        <end position="74"/>
    </location>
</feature>
<evidence type="ECO:0000313" key="2">
    <source>
        <dbReference type="EMBL" id="GAA0161662.1"/>
    </source>
</evidence>
<dbReference type="EMBL" id="BAABME010004238">
    <property type="protein sequence ID" value="GAA0161662.1"/>
    <property type="molecule type" value="Genomic_DNA"/>
</dbReference>
<dbReference type="Proteomes" id="UP001454036">
    <property type="component" value="Unassembled WGS sequence"/>
</dbReference>
<sequence>MRRMREERDSALAKKDKLTQKYETLLYSQEELKSNHTTTERKLTLELEVVKADSQKLASDLEESRDELARVQSRLDVCMVEKEDLHSRLAKAEDSTTSAVEDFKNVHADFPSISSHFDKYVSNLGEHYVVELFDDLRDDDDDDMGADEDDARPPHFM</sequence>
<proteinExistence type="predicted"/>
<gene>
    <name evidence="2" type="ORF">LIER_17923</name>
</gene>
<reference evidence="2 3" key="1">
    <citation type="submission" date="2024-01" db="EMBL/GenBank/DDBJ databases">
        <title>The complete chloroplast genome sequence of Lithospermum erythrorhizon: insights into the phylogenetic relationship among Boraginaceae species and the maternal lineages of purple gromwells.</title>
        <authorList>
            <person name="Okada T."/>
            <person name="Watanabe K."/>
        </authorList>
    </citation>
    <scope>NUCLEOTIDE SEQUENCE [LARGE SCALE GENOMIC DNA]</scope>
</reference>